<dbReference type="InterPro" id="IPR043472">
    <property type="entry name" value="Macro_dom-like"/>
</dbReference>
<dbReference type="InterPro" id="IPR050892">
    <property type="entry name" value="ADP-ribose_metab_enzymes"/>
</dbReference>
<keyword evidence="7" id="KW-1185">Reference proteome</keyword>
<dbReference type="AlphaFoldDB" id="A0A0C2YQI3"/>
<reference evidence="7" key="2">
    <citation type="submission" date="2015-01" db="EMBL/GenBank/DDBJ databases">
        <title>Evolutionary Origins and Diversification of the Mycorrhizal Mutualists.</title>
        <authorList>
            <consortium name="DOE Joint Genome Institute"/>
            <consortium name="Mycorrhizal Genomics Consortium"/>
            <person name="Kohler A."/>
            <person name="Kuo A."/>
            <person name="Nagy L.G."/>
            <person name="Floudas D."/>
            <person name="Copeland A."/>
            <person name="Barry K.W."/>
            <person name="Cichocki N."/>
            <person name="Veneault-Fourrey C."/>
            <person name="LaButti K."/>
            <person name="Lindquist E.A."/>
            <person name="Lipzen A."/>
            <person name="Lundell T."/>
            <person name="Morin E."/>
            <person name="Murat C."/>
            <person name="Riley R."/>
            <person name="Ohm R."/>
            <person name="Sun H."/>
            <person name="Tunlid A."/>
            <person name="Henrissat B."/>
            <person name="Grigoriev I.V."/>
            <person name="Hibbett D.S."/>
            <person name="Martin F."/>
        </authorList>
    </citation>
    <scope>NUCLEOTIDE SEQUENCE [LARGE SCALE GENOMIC DNA]</scope>
    <source>
        <strain evidence="7">h7</strain>
    </source>
</reference>
<dbReference type="EMBL" id="KN831776">
    <property type="protein sequence ID" value="KIM43267.1"/>
    <property type="molecule type" value="Genomic_DNA"/>
</dbReference>
<organism evidence="6 7">
    <name type="scientific">Hebeloma cylindrosporum</name>
    <dbReference type="NCBI Taxonomy" id="76867"/>
    <lineage>
        <taxon>Eukaryota</taxon>
        <taxon>Fungi</taxon>
        <taxon>Dikarya</taxon>
        <taxon>Basidiomycota</taxon>
        <taxon>Agaricomycotina</taxon>
        <taxon>Agaricomycetes</taxon>
        <taxon>Agaricomycetidae</taxon>
        <taxon>Agaricales</taxon>
        <taxon>Agaricineae</taxon>
        <taxon>Hymenogastraceae</taxon>
        <taxon>Hebeloma</taxon>
    </lineage>
</organism>
<comment type="similarity">
    <text evidence="1">Belongs to the POA1 family.</text>
</comment>
<accession>A0A0C2YQI3</accession>
<gene>
    <name evidence="6" type="ORF">M413DRAFT_444082</name>
</gene>
<dbReference type="PANTHER" id="PTHR12521:SF0">
    <property type="entry name" value="ADP-RIBOSE GLYCOHYDROLASE OARD1"/>
    <property type="match status" value="1"/>
</dbReference>
<dbReference type="GO" id="GO:0140291">
    <property type="term" value="P:peptidyl-glutamate ADP-deribosylation"/>
    <property type="evidence" value="ECO:0007669"/>
    <property type="project" value="TreeGrafter"/>
</dbReference>
<dbReference type="Proteomes" id="UP000053424">
    <property type="component" value="Unassembled WGS sequence"/>
</dbReference>
<reference evidence="6 7" key="1">
    <citation type="submission" date="2014-04" db="EMBL/GenBank/DDBJ databases">
        <authorList>
            <consortium name="DOE Joint Genome Institute"/>
            <person name="Kuo A."/>
            <person name="Gay G."/>
            <person name="Dore J."/>
            <person name="Kohler A."/>
            <person name="Nagy L.G."/>
            <person name="Floudas D."/>
            <person name="Copeland A."/>
            <person name="Barry K.W."/>
            <person name="Cichocki N."/>
            <person name="Veneault-Fourrey C."/>
            <person name="LaButti K."/>
            <person name="Lindquist E.A."/>
            <person name="Lipzen A."/>
            <person name="Lundell T."/>
            <person name="Morin E."/>
            <person name="Murat C."/>
            <person name="Sun H."/>
            <person name="Tunlid A."/>
            <person name="Henrissat B."/>
            <person name="Grigoriev I.V."/>
            <person name="Hibbett D.S."/>
            <person name="Martin F."/>
            <person name="Nordberg H.P."/>
            <person name="Cantor M.N."/>
            <person name="Hua S.X."/>
        </authorList>
    </citation>
    <scope>NUCLEOTIDE SEQUENCE [LARGE SCALE GENOMIC DNA]</scope>
    <source>
        <strain evidence="7">h7</strain>
    </source>
</reference>
<dbReference type="Gene3D" id="3.40.220.10">
    <property type="entry name" value="Leucine Aminopeptidase, subunit E, domain 1"/>
    <property type="match status" value="1"/>
</dbReference>
<evidence type="ECO:0000313" key="7">
    <source>
        <dbReference type="Proteomes" id="UP000053424"/>
    </source>
</evidence>
<dbReference type="PROSITE" id="PS51154">
    <property type="entry name" value="MACRO"/>
    <property type="match status" value="1"/>
</dbReference>
<evidence type="ECO:0000256" key="1">
    <source>
        <dbReference type="ARBA" id="ARBA00006575"/>
    </source>
</evidence>
<evidence type="ECO:0000256" key="4">
    <source>
        <dbReference type="ARBA" id="ARBA00034427"/>
    </source>
</evidence>
<evidence type="ECO:0000313" key="6">
    <source>
        <dbReference type="EMBL" id="KIM43267.1"/>
    </source>
</evidence>
<evidence type="ECO:0000256" key="2">
    <source>
        <dbReference type="ARBA" id="ARBA00012983"/>
    </source>
</evidence>
<dbReference type="EC" id="3.1.3.84" evidence="2"/>
<protein>
    <recommendedName>
        <fullName evidence="3">ADP-ribose 1''-phosphate phosphatase</fullName>
        <ecNumber evidence="2">3.1.3.84</ecNumber>
    </recommendedName>
</protein>
<dbReference type="HOGENOM" id="CLU_054419_1_2_1"/>
<dbReference type="OrthoDB" id="2155246at2759"/>
<sequence length="134" mass="14638">MSKLKLSYITGDLFAAPANSILVHACNTKGSWGAGIALAFKEKYPSHCLLIPGDTHDIACLFTSIAYGRRKDSPSEILSATRTSVQDLIRQNVGQKPLHACRFNSGKFAVPWVDTEAILKELEVSMVIYVPEDA</sequence>
<dbReference type="STRING" id="686832.A0A0C2YQI3"/>
<dbReference type="InterPro" id="IPR002589">
    <property type="entry name" value="Macro_dom"/>
</dbReference>
<dbReference type="PANTHER" id="PTHR12521">
    <property type="entry name" value="PROTEIN C6ORF130"/>
    <property type="match status" value="1"/>
</dbReference>
<proteinExistence type="inferred from homology"/>
<name>A0A0C2YQI3_HEBCY</name>
<evidence type="ECO:0000259" key="5">
    <source>
        <dbReference type="PROSITE" id="PS51154"/>
    </source>
</evidence>
<comment type="catalytic activity">
    <reaction evidence="4">
        <text>ADP-alpha-D-ribose 1''-phosphate + H2O = ADP-D-ribose + phosphate</text>
        <dbReference type="Rhea" id="RHEA:25029"/>
        <dbReference type="ChEBI" id="CHEBI:15377"/>
        <dbReference type="ChEBI" id="CHEBI:43474"/>
        <dbReference type="ChEBI" id="CHEBI:57967"/>
        <dbReference type="ChEBI" id="CHEBI:58753"/>
        <dbReference type="EC" id="3.1.3.84"/>
    </reaction>
</comment>
<feature type="domain" description="Macro" evidence="5">
    <location>
        <begin position="1"/>
        <end position="134"/>
    </location>
</feature>
<evidence type="ECO:0000256" key="3">
    <source>
        <dbReference type="ARBA" id="ARBA00019744"/>
    </source>
</evidence>
<dbReference type="SUPFAM" id="SSF52949">
    <property type="entry name" value="Macro domain-like"/>
    <property type="match status" value="1"/>
</dbReference>